<dbReference type="RefSeq" id="XP_066709048.1">
    <property type="nucleotide sequence ID" value="XM_066865919.1"/>
</dbReference>
<proteinExistence type="predicted"/>
<dbReference type="SUPFAM" id="SSF160240">
    <property type="entry name" value="Cation efflux protein cytoplasmic domain-like"/>
    <property type="match status" value="1"/>
</dbReference>
<evidence type="ECO:0000313" key="10">
    <source>
        <dbReference type="Proteomes" id="UP001480595"/>
    </source>
</evidence>
<evidence type="ECO:0000256" key="7">
    <source>
        <dbReference type="SAM" id="Phobius"/>
    </source>
</evidence>
<evidence type="ECO:0000313" key="9">
    <source>
        <dbReference type="EMBL" id="KAK8041503.1"/>
    </source>
</evidence>
<dbReference type="InterPro" id="IPR050291">
    <property type="entry name" value="CDF_Transporter"/>
</dbReference>
<feature type="transmembrane region" description="Helical" evidence="7">
    <location>
        <begin position="294"/>
        <end position="312"/>
    </location>
</feature>
<evidence type="ECO:0000256" key="6">
    <source>
        <dbReference type="SAM" id="MobiDB-lite"/>
    </source>
</evidence>
<keyword evidence="2" id="KW-0813">Transport</keyword>
<evidence type="ECO:0000256" key="3">
    <source>
        <dbReference type="ARBA" id="ARBA00022692"/>
    </source>
</evidence>
<gene>
    <name evidence="9" type="ORF">PG994_014510</name>
</gene>
<evidence type="ECO:0000256" key="1">
    <source>
        <dbReference type="ARBA" id="ARBA00004141"/>
    </source>
</evidence>
<dbReference type="Proteomes" id="UP001480595">
    <property type="component" value="Unassembled WGS sequence"/>
</dbReference>
<feature type="transmembrane region" description="Helical" evidence="7">
    <location>
        <begin position="254"/>
        <end position="274"/>
    </location>
</feature>
<protein>
    <recommendedName>
        <fullName evidence="8">Cation efflux protein transmembrane domain-containing protein</fullName>
    </recommendedName>
</protein>
<feature type="transmembrane region" description="Helical" evidence="7">
    <location>
        <begin position="333"/>
        <end position="351"/>
    </location>
</feature>
<feature type="domain" description="Cation efflux protein transmembrane" evidence="8">
    <location>
        <begin position="188"/>
        <end position="384"/>
    </location>
</feature>
<dbReference type="Pfam" id="PF01545">
    <property type="entry name" value="Cation_efflux"/>
    <property type="match status" value="1"/>
</dbReference>
<dbReference type="EMBL" id="JAQQWL010000015">
    <property type="protein sequence ID" value="KAK8041503.1"/>
    <property type="molecule type" value="Genomic_DNA"/>
</dbReference>
<dbReference type="PANTHER" id="PTHR43840:SF11">
    <property type="entry name" value="CATION DIFFUSION FACILITATOR 10"/>
    <property type="match status" value="1"/>
</dbReference>
<feature type="transmembrane region" description="Helical" evidence="7">
    <location>
        <begin position="212"/>
        <end position="233"/>
    </location>
</feature>
<feature type="transmembrane region" description="Helical" evidence="7">
    <location>
        <begin position="184"/>
        <end position="206"/>
    </location>
</feature>
<comment type="caution">
    <text evidence="9">The sequence shown here is derived from an EMBL/GenBank/DDBJ whole genome shotgun (WGS) entry which is preliminary data.</text>
</comment>
<feature type="compositionally biased region" description="Basic and acidic residues" evidence="6">
    <location>
        <begin position="25"/>
        <end position="42"/>
    </location>
</feature>
<dbReference type="Gene3D" id="1.20.1510.10">
    <property type="entry name" value="Cation efflux protein transmembrane domain"/>
    <property type="match status" value="1"/>
</dbReference>
<feature type="compositionally biased region" description="Polar residues" evidence="6">
    <location>
        <begin position="43"/>
        <end position="53"/>
    </location>
</feature>
<keyword evidence="10" id="KW-1185">Reference proteome</keyword>
<dbReference type="PANTHER" id="PTHR43840">
    <property type="entry name" value="MITOCHONDRIAL METAL TRANSPORTER 1-RELATED"/>
    <property type="match status" value="1"/>
</dbReference>
<keyword evidence="5 7" id="KW-0472">Membrane</keyword>
<dbReference type="GeneID" id="92098982"/>
<evidence type="ECO:0000256" key="2">
    <source>
        <dbReference type="ARBA" id="ARBA00022448"/>
    </source>
</evidence>
<dbReference type="Gene3D" id="3.30.70.1350">
    <property type="entry name" value="Cation efflux protein, cytoplasmic domain"/>
    <property type="match status" value="1"/>
</dbReference>
<comment type="subcellular location">
    <subcellularLocation>
        <location evidence="1">Membrane</location>
        <topology evidence="1">Multi-pass membrane protein</topology>
    </subcellularLocation>
</comment>
<evidence type="ECO:0000256" key="4">
    <source>
        <dbReference type="ARBA" id="ARBA00022989"/>
    </source>
</evidence>
<dbReference type="InterPro" id="IPR058533">
    <property type="entry name" value="Cation_efflux_TM"/>
</dbReference>
<dbReference type="SUPFAM" id="SSF161111">
    <property type="entry name" value="Cation efflux protein transmembrane domain-like"/>
    <property type="match status" value="1"/>
</dbReference>
<keyword evidence="3 7" id="KW-0812">Transmembrane</keyword>
<evidence type="ECO:0000256" key="5">
    <source>
        <dbReference type="ARBA" id="ARBA00023136"/>
    </source>
</evidence>
<evidence type="ECO:0000259" key="8">
    <source>
        <dbReference type="Pfam" id="PF01545"/>
    </source>
</evidence>
<organism evidence="9 10">
    <name type="scientific">Apiospora phragmitis</name>
    <dbReference type="NCBI Taxonomy" id="2905665"/>
    <lineage>
        <taxon>Eukaryota</taxon>
        <taxon>Fungi</taxon>
        <taxon>Dikarya</taxon>
        <taxon>Ascomycota</taxon>
        <taxon>Pezizomycotina</taxon>
        <taxon>Sordariomycetes</taxon>
        <taxon>Xylariomycetidae</taxon>
        <taxon>Amphisphaeriales</taxon>
        <taxon>Apiosporaceae</taxon>
        <taxon>Apiospora</taxon>
    </lineage>
</organism>
<dbReference type="InterPro" id="IPR027469">
    <property type="entry name" value="Cation_efflux_TMD_sf"/>
</dbReference>
<feature type="transmembrane region" description="Helical" evidence="7">
    <location>
        <begin position="363"/>
        <end position="387"/>
    </location>
</feature>
<reference evidence="9 10" key="1">
    <citation type="submission" date="2023-01" db="EMBL/GenBank/DDBJ databases">
        <title>Analysis of 21 Apiospora genomes using comparative genomics revels a genus with tremendous synthesis potential of carbohydrate active enzymes and secondary metabolites.</title>
        <authorList>
            <person name="Sorensen T."/>
        </authorList>
    </citation>
    <scope>NUCLEOTIDE SEQUENCE [LARGE SCALE GENOMIC DNA]</scope>
    <source>
        <strain evidence="9 10">CBS 135458</strain>
    </source>
</reference>
<feature type="region of interest" description="Disordered" evidence="6">
    <location>
        <begin position="25"/>
        <end position="53"/>
    </location>
</feature>
<keyword evidence="4 7" id="KW-1133">Transmembrane helix</keyword>
<dbReference type="InterPro" id="IPR036837">
    <property type="entry name" value="Cation_efflux_CTD_sf"/>
</dbReference>
<sequence length="481" mass="54089">MPDDIIAMDLHFNQRPRTITNLLDHARDTPPLYPERENRQQREPTTGRSQANLNSRTYRFKDIVNATINRNRAQDIKQQLLSGVNHKAFEKFRQSDEQLKELSNKKLRSFYEKQNDKIDDWVEVDALVLALADDVIDSMHPLDLDHDGVHENGGPLQGTNESIEPFLPQEERDKRIKSRRRATWAININVLANILLLIAKIVAIAYTDSLSLLASLVDSALDLLCTLIVWSTNRLVNWRLSKLNRKFPVGRKRLEPIGILVFSVVMVISFMQVAKESIDKITPQLPTEATSLPMVAIGSMAATIGLKGVIWFGCIPIKSTQVQALAQDCKTDVFFNTLSLLFPLIGAHIPYPVGPLLDPVGALLLSLFIIYDWGHTCVTTILALTGIQASDETWTRILFLAYRFSAIDSIKGFKSIRAYQAGDGAWVEIDLIMDEEVKLRTVHDVAETLQYVCEGLPEVDRAFVTVDYMSQGPVGHSLEST</sequence>
<accession>A0ABR1T4J0</accession>
<name>A0ABR1T4J0_9PEZI</name>